<protein>
    <submittedName>
        <fullName evidence="11">Putative potassium channel protein YugO</fullName>
    </submittedName>
</protein>
<evidence type="ECO:0000256" key="5">
    <source>
        <dbReference type="ARBA" id="ARBA00023065"/>
    </source>
</evidence>
<evidence type="ECO:0000256" key="8">
    <source>
        <dbReference type="SAM" id="Phobius"/>
    </source>
</evidence>
<dbReference type="InterPro" id="IPR013099">
    <property type="entry name" value="K_chnl_dom"/>
</dbReference>
<dbReference type="GO" id="GO:0005251">
    <property type="term" value="F:delayed rectifier potassium channel activity"/>
    <property type="evidence" value="ECO:0007669"/>
    <property type="project" value="TreeGrafter"/>
</dbReference>
<accession>A0A2B4S2Z9</accession>
<evidence type="ECO:0000256" key="9">
    <source>
        <dbReference type="SAM" id="SignalP"/>
    </source>
</evidence>
<feature type="signal peptide" evidence="9">
    <location>
        <begin position="1"/>
        <end position="20"/>
    </location>
</feature>
<dbReference type="GO" id="GO:0015276">
    <property type="term" value="F:ligand-gated monoatomic ion channel activity"/>
    <property type="evidence" value="ECO:0007669"/>
    <property type="project" value="InterPro"/>
</dbReference>
<name>A0A2B4S2Z9_STYPI</name>
<dbReference type="SUPFAM" id="SSF81324">
    <property type="entry name" value="Voltage-gated potassium channels"/>
    <property type="match status" value="1"/>
</dbReference>
<comment type="caution">
    <text evidence="11">The sequence shown here is derived from an EMBL/GenBank/DDBJ whole genome shotgun (WGS) entry which is preliminary data.</text>
</comment>
<evidence type="ECO:0000256" key="3">
    <source>
        <dbReference type="ARBA" id="ARBA00022692"/>
    </source>
</evidence>
<gene>
    <name evidence="11" type="primary">yugO</name>
    <name evidence="11" type="ORF">AWC38_SpisGene12540</name>
</gene>
<evidence type="ECO:0000256" key="2">
    <source>
        <dbReference type="ARBA" id="ARBA00022448"/>
    </source>
</evidence>
<dbReference type="PANTHER" id="PTHR11537">
    <property type="entry name" value="VOLTAGE-GATED POTASSIUM CHANNEL"/>
    <property type="match status" value="1"/>
</dbReference>
<keyword evidence="5" id="KW-0406">Ion transport</keyword>
<keyword evidence="4 8" id="KW-1133">Transmembrane helix</keyword>
<feature type="transmembrane region" description="Helical" evidence="8">
    <location>
        <begin position="208"/>
        <end position="229"/>
    </location>
</feature>
<feature type="transmembrane region" description="Helical" evidence="8">
    <location>
        <begin position="270"/>
        <end position="294"/>
    </location>
</feature>
<dbReference type="GO" id="GO:0008076">
    <property type="term" value="C:voltage-gated potassium channel complex"/>
    <property type="evidence" value="ECO:0007669"/>
    <property type="project" value="InterPro"/>
</dbReference>
<keyword evidence="12" id="KW-1185">Reference proteome</keyword>
<dbReference type="InterPro" id="IPR028325">
    <property type="entry name" value="VG_K_chnl"/>
</dbReference>
<evidence type="ECO:0000256" key="1">
    <source>
        <dbReference type="ARBA" id="ARBA00004141"/>
    </source>
</evidence>
<dbReference type="PRINTS" id="PR00169">
    <property type="entry name" value="KCHANNEL"/>
</dbReference>
<dbReference type="PANTHER" id="PTHR11537:SF252">
    <property type="entry name" value="POTASSIUM VOLTAGE-GATED CHANNEL PROTEIN SHAW"/>
    <property type="match status" value="1"/>
</dbReference>
<evidence type="ECO:0000256" key="4">
    <source>
        <dbReference type="ARBA" id="ARBA00022989"/>
    </source>
</evidence>
<dbReference type="Pfam" id="PF07885">
    <property type="entry name" value="Ion_trans_2"/>
    <property type="match status" value="1"/>
</dbReference>
<keyword evidence="3 8" id="KW-0812">Transmembrane</keyword>
<dbReference type="AlphaFoldDB" id="A0A2B4S2Z9"/>
<evidence type="ECO:0000259" key="10">
    <source>
        <dbReference type="Pfam" id="PF07885"/>
    </source>
</evidence>
<comment type="subcellular location">
    <subcellularLocation>
        <location evidence="1">Membrane</location>
        <topology evidence="1">Multi-pass membrane protein</topology>
    </subcellularLocation>
</comment>
<dbReference type="GO" id="GO:0001508">
    <property type="term" value="P:action potential"/>
    <property type="evidence" value="ECO:0007669"/>
    <property type="project" value="TreeGrafter"/>
</dbReference>
<feature type="chain" id="PRO_5013151776" evidence="9">
    <location>
        <begin position="21"/>
        <end position="556"/>
    </location>
</feature>
<feature type="transmembrane region" description="Helical" evidence="8">
    <location>
        <begin position="451"/>
        <end position="473"/>
    </location>
</feature>
<keyword evidence="6 8" id="KW-0472">Membrane</keyword>
<evidence type="ECO:0000313" key="11">
    <source>
        <dbReference type="EMBL" id="PFX22938.1"/>
    </source>
</evidence>
<sequence>MDAVQATIGLLLVLSGVVQSNDKVADTHPTKSNRKIPEGFYLSSNAIYAKNGTEVIELDNVTFTGNALTEAELSRFSFDEKCSRGLPLSASWQYYGPYAKPSKRGSQIAVEGIFPHMINKMLHVCCNSSATVKFGKILDSIRGLEEQLDQPDKAYDFSFPVTGMSLDDVAFKDMPYIPFVQAPRVALLVHETAEDNKTTQLMNTVFKAWPILIFILVAATLSGIIIWLLDRLKNPDEFPRPFINGTWEGFWWAFVTMTTVGYGDRAPKSFLARIFCIVWILVGIIIIAIFTAIVTASLSASIQHHFIVNGSVIGAVNGSEEYRLGVSLNADMKPYHAIPKMNSDLLKERLKGSLIDNYVLTYYSNFVKDNDEVRIETAFEHAITYGLVIRSNASSPWLECFRRYLRNHPQEAFEIIAKNLEPLKNPTDEVSQEVKASEGLFFFKEKAFQNVLFILIGVLGFLLLVGIAWELLYHRPKRRQKSKATEDESAFTSLTPAPDSCDCHEMFLSHQTVQTIKYKSAKIKELIREYEEYYDAWLQRVRSVEDEGNGVTPQMV</sequence>
<dbReference type="EMBL" id="LSMT01000224">
    <property type="protein sequence ID" value="PFX22938.1"/>
    <property type="molecule type" value="Genomic_DNA"/>
</dbReference>
<evidence type="ECO:0000256" key="6">
    <source>
        <dbReference type="ARBA" id="ARBA00023136"/>
    </source>
</evidence>
<organism evidence="11 12">
    <name type="scientific">Stylophora pistillata</name>
    <name type="common">Smooth cauliflower coral</name>
    <dbReference type="NCBI Taxonomy" id="50429"/>
    <lineage>
        <taxon>Eukaryota</taxon>
        <taxon>Metazoa</taxon>
        <taxon>Cnidaria</taxon>
        <taxon>Anthozoa</taxon>
        <taxon>Hexacorallia</taxon>
        <taxon>Scleractinia</taxon>
        <taxon>Astrocoeniina</taxon>
        <taxon>Pocilloporidae</taxon>
        <taxon>Stylophora</taxon>
    </lineage>
</organism>
<proteinExistence type="predicted"/>
<evidence type="ECO:0000313" key="12">
    <source>
        <dbReference type="Proteomes" id="UP000225706"/>
    </source>
</evidence>
<keyword evidence="7 11" id="KW-0407">Ion channel</keyword>
<dbReference type="OrthoDB" id="5953876at2759"/>
<dbReference type="Gene3D" id="1.10.287.70">
    <property type="match status" value="1"/>
</dbReference>
<feature type="domain" description="Potassium channel" evidence="10">
    <location>
        <begin position="221"/>
        <end position="297"/>
    </location>
</feature>
<evidence type="ECO:0000256" key="7">
    <source>
        <dbReference type="ARBA" id="ARBA00023303"/>
    </source>
</evidence>
<dbReference type="Proteomes" id="UP000225706">
    <property type="component" value="Unassembled WGS sequence"/>
</dbReference>
<keyword evidence="2" id="KW-0813">Transport</keyword>
<dbReference type="STRING" id="50429.A0A2B4S2Z9"/>
<reference evidence="12" key="1">
    <citation type="journal article" date="2017" name="bioRxiv">
        <title>Comparative analysis of the genomes of Stylophora pistillata and Acropora digitifera provides evidence for extensive differences between species of corals.</title>
        <authorList>
            <person name="Voolstra C.R."/>
            <person name="Li Y."/>
            <person name="Liew Y.J."/>
            <person name="Baumgarten S."/>
            <person name="Zoccola D."/>
            <person name="Flot J.-F."/>
            <person name="Tambutte S."/>
            <person name="Allemand D."/>
            <person name="Aranda M."/>
        </authorList>
    </citation>
    <scope>NUCLEOTIDE SEQUENCE [LARGE SCALE GENOMIC DNA]</scope>
</reference>
<keyword evidence="9" id="KW-0732">Signal</keyword>